<gene>
    <name evidence="6" type="ORF">ETB97_009564</name>
</gene>
<keyword evidence="3" id="KW-0539">Nucleus</keyword>
<keyword evidence="2" id="KW-0804">Transcription</keyword>
<keyword evidence="7" id="KW-1185">Reference proteome</keyword>
<evidence type="ECO:0000259" key="5">
    <source>
        <dbReference type="SMART" id="SM00906"/>
    </source>
</evidence>
<dbReference type="GO" id="GO:0003677">
    <property type="term" value="F:DNA binding"/>
    <property type="evidence" value="ECO:0007669"/>
    <property type="project" value="InterPro"/>
</dbReference>
<reference evidence="6 7" key="1">
    <citation type="submission" date="2019-04" db="EMBL/GenBank/DDBJ databases">
        <title>Aspergillus burnettii sp. nov., novel species from soil in southeast Queensland.</title>
        <authorList>
            <person name="Gilchrist C.L.M."/>
            <person name="Pitt J.I."/>
            <person name="Lange L."/>
            <person name="Lacey H.J."/>
            <person name="Vuong D."/>
            <person name="Midgley D.J."/>
            <person name="Greenfield P."/>
            <person name="Bradbury M."/>
            <person name="Lacey E."/>
            <person name="Busk P.K."/>
            <person name="Pilgaard B."/>
            <person name="Chooi Y.H."/>
            <person name="Piggott A.M."/>
        </authorList>
    </citation>
    <scope>NUCLEOTIDE SEQUENCE [LARGE SCALE GENOMIC DNA]</scope>
    <source>
        <strain evidence="6 7">FRR 5400</strain>
    </source>
</reference>
<dbReference type="AlphaFoldDB" id="A0A8H5ZU86"/>
<evidence type="ECO:0000256" key="2">
    <source>
        <dbReference type="ARBA" id="ARBA00023163"/>
    </source>
</evidence>
<evidence type="ECO:0000313" key="7">
    <source>
        <dbReference type="Proteomes" id="UP000541154"/>
    </source>
</evidence>
<feature type="region of interest" description="Disordered" evidence="4">
    <location>
        <begin position="38"/>
        <end position="80"/>
    </location>
</feature>
<dbReference type="PANTHER" id="PTHR47425">
    <property type="entry name" value="FARB-RELATED"/>
    <property type="match status" value="1"/>
</dbReference>
<feature type="region of interest" description="Disordered" evidence="4">
    <location>
        <begin position="1"/>
        <end position="26"/>
    </location>
</feature>
<comment type="caution">
    <text evidence="6">The sequence shown here is derived from an EMBL/GenBank/DDBJ whole genome shotgun (WGS) entry which is preliminary data.</text>
</comment>
<evidence type="ECO:0000256" key="4">
    <source>
        <dbReference type="SAM" id="MobiDB-lite"/>
    </source>
</evidence>
<dbReference type="GO" id="GO:0006351">
    <property type="term" value="P:DNA-templated transcription"/>
    <property type="evidence" value="ECO:0007669"/>
    <property type="project" value="InterPro"/>
</dbReference>
<protein>
    <recommendedName>
        <fullName evidence="5">Xylanolytic transcriptional activator regulatory domain-containing protein</fullName>
    </recommendedName>
</protein>
<keyword evidence="1" id="KW-0805">Transcription regulation</keyword>
<dbReference type="Proteomes" id="UP000541154">
    <property type="component" value="Unassembled WGS sequence"/>
</dbReference>
<dbReference type="InterPro" id="IPR052761">
    <property type="entry name" value="Fungal_Detox/Toxin_TFs"/>
</dbReference>
<organism evidence="6 7">
    <name type="scientific">Petromyces alliaceus</name>
    <name type="common">Aspergillus alliaceus</name>
    <dbReference type="NCBI Taxonomy" id="209559"/>
    <lineage>
        <taxon>Eukaryota</taxon>
        <taxon>Fungi</taxon>
        <taxon>Dikarya</taxon>
        <taxon>Ascomycota</taxon>
        <taxon>Pezizomycotina</taxon>
        <taxon>Eurotiomycetes</taxon>
        <taxon>Eurotiomycetidae</taxon>
        <taxon>Eurotiales</taxon>
        <taxon>Aspergillaceae</taxon>
        <taxon>Aspergillus</taxon>
        <taxon>Aspergillus subgen. Circumdati</taxon>
    </lineage>
</organism>
<dbReference type="EMBL" id="SPNV01000468">
    <property type="protein sequence ID" value="KAF5855250.1"/>
    <property type="molecule type" value="Genomic_DNA"/>
</dbReference>
<dbReference type="PANTHER" id="PTHR47425:SF3">
    <property type="entry name" value="ZN(II)2CYS6 TRANSCRIPTION FACTOR (EUROFUNG)"/>
    <property type="match status" value="1"/>
</dbReference>
<name>A0A8H5ZU86_PETAA</name>
<dbReference type="CDD" id="cd12148">
    <property type="entry name" value="fungal_TF_MHR"/>
    <property type="match status" value="1"/>
</dbReference>
<dbReference type="GO" id="GO:0008270">
    <property type="term" value="F:zinc ion binding"/>
    <property type="evidence" value="ECO:0007669"/>
    <property type="project" value="InterPro"/>
</dbReference>
<evidence type="ECO:0000256" key="1">
    <source>
        <dbReference type="ARBA" id="ARBA00023015"/>
    </source>
</evidence>
<evidence type="ECO:0000313" key="6">
    <source>
        <dbReference type="EMBL" id="KAF5855250.1"/>
    </source>
</evidence>
<dbReference type="InterPro" id="IPR007219">
    <property type="entry name" value="XnlR_reg_dom"/>
</dbReference>
<sequence>MSALPRPSSTKVDISEDPDQSLVSGITSQVSDTFSYTAAEGDDQEQFRDLSSSAPSVRSNSLHEHDKSAPTLPQYTYPTPSQWSSSQRKYLQETEALTCPPLSLRNALISSYINWVHPFCPVVDLHNFLPSVVHLDGSQGASFVPLSELHSAGYDSRLSAKADFYARAKLLYDFGYESDRIRIAQALLLMSYWQDEQDALQNHWYWVALANVVARSIGLHRDPTGDMTTEDIGLWRRLGWTCFVRDRILSLVVRHPPTIELRQFNLKPLEVADFGICVLPLEVLQNFPDCEVLQKTETQVSLAQIYIEKLKLCAILDNIFSFKYEEVAPRLGATKENTVILLKKASKEPEHVSSQHRARLQKWQDELPSISQVGPSPMRALTQSEGVLRLHQSLLHILYHTVLFVLYPPREVHNSTPSCFVRRCMRLASSSIAHTMEDLEGHDLVRFLPSASVTMIVNAAVMNVYEYQLAWGSHKEWCIRRFLDCIWHLRQLQEVHRYAAFGAEFLVYASRKLSLPIRLSGEPRPSEFGVWEDAHSPGRFFHAHLSDCSNINLSAPKPVHDPPQPLAPWLHTCPGFGQQLASPMLPYESSWNESSWIESSMHYSCDQHDMFFSDSIDTTFPTALLESWVAEHFQSLVNE</sequence>
<accession>A0A8H5ZU86</accession>
<feature type="domain" description="Xylanolytic transcriptional activator regulatory" evidence="5">
    <location>
        <begin position="203"/>
        <end position="274"/>
    </location>
</feature>
<dbReference type="SMART" id="SM00906">
    <property type="entry name" value="Fungal_trans"/>
    <property type="match status" value="1"/>
</dbReference>
<evidence type="ECO:0000256" key="3">
    <source>
        <dbReference type="ARBA" id="ARBA00023242"/>
    </source>
</evidence>
<feature type="compositionally biased region" description="Polar residues" evidence="4">
    <location>
        <begin position="71"/>
        <end position="80"/>
    </location>
</feature>
<dbReference type="Pfam" id="PF04082">
    <property type="entry name" value="Fungal_trans"/>
    <property type="match status" value="1"/>
</dbReference>
<proteinExistence type="predicted"/>
<feature type="compositionally biased region" description="Polar residues" evidence="4">
    <location>
        <begin position="49"/>
        <end position="60"/>
    </location>
</feature>